<dbReference type="AlphaFoldDB" id="A0A381W6M4"/>
<protein>
    <recommendedName>
        <fullName evidence="3">Protein BatD</fullName>
    </recommendedName>
</protein>
<proteinExistence type="predicted"/>
<evidence type="ECO:0000256" key="1">
    <source>
        <dbReference type="SAM" id="Phobius"/>
    </source>
</evidence>
<gene>
    <name evidence="2" type="ORF">METZ01_LOCUS100461</name>
</gene>
<reference evidence="2" key="1">
    <citation type="submission" date="2018-05" db="EMBL/GenBank/DDBJ databases">
        <authorList>
            <person name="Lanie J.A."/>
            <person name="Ng W.-L."/>
            <person name="Kazmierczak K.M."/>
            <person name="Andrzejewski T.M."/>
            <person name="Davidsen T.M."/>
            <person name="Wayne K.J."/>
            <person name="Tettelin H."/>
            <person name="Glass J.I."/>
            <person name="Rusch D."/>
            <person name="Podicherti R."/>
            <person name="Tsui H.-C.T."/>
            <person name="Winkler M.E."/>
        </authorList>
    </citation>
    <scope>NUCLEOTIDE SEQUENCE</scope>
</reference>
<organism evidence="2">
    <name type="scientific">marine metagenome</name>
    <dbReference type="NCBI Taxonomy" id="408172"/>
    <lineage>
        <taxon>unclassified sequences</taxon>
        <taxon>metagenomes</taxon>
        <taxon>ecological metagenomes</taxon>
    </lineage>
</organism>
<dbReference type="Pfam" id="PF13584">
    <property type="entry name" value="BatD"/>
    <property type="match status" value="2"/>
</dbReference>
<dbReference type="PANTHER" id="PTHR40940:SF2">
    <property type="entry name" value="BATD"/>
    <property type="match status" value="1"/>
</dbReference>
<name>A0A381W6M4_9ZZZZ</name>
<evidence type="ECO:0000313" key="2">
    <source>
        <dbReference type="EMBL" id="SVA47607.1"/>
    </source>
</evidence>
<keyword evidence="1" id="KW-0812">Transmembrane</keyword>
<keyword evidence="1" id="KW-0472">Membrane</keyword>
<dbReference type="EMBL" id="UINC01010726">
    <property type="protein sequence ID" value="SVA47607.1"/>
    <property type="molecule type" value="Genomic_DNA"/>
</dbReference>
<accession>A0A381W6M4</accession>
<keyword evidence="1" id="KW-1133">Transmembrane helix</keyword>
<dbReference type="InterPro" id="IPR025738">
    <property type="entry name" value="BatD"/>
</dbReference>
<feature type="transmembrane region" description="Helical" evidence="1">
    <location>
        <begin position="426"/>
        <end position="445"/>
    </location>
</feature>
<sequence length="561" mass="63498">MIFSSILFAQPTVSATVDINRISQSETIGFKILATNVDVTPNVDISPIKKNFKIVSGPAQQTNIQWINGAMTSSRSLSWTLLPKRAGKLNIPSLSVKMGNNTFMTKPIGITVKKGAGRGDMANLFIEVIPDKRKIYLGEQLTVTYRLYTKLNLSIEDIEYPKSVGFWNEDLRGSQTPRFKDTQLNGVSYKVATLYKAAMFPTQTGKMMIAPMTAICNVEKSSRRRTRGFADPFFNSMFRESQRQFIQSDSLNIEVLPYPNTPPNDFTGAVGQFSIDSWVDTSNVKVNEAVTLHVKVSGTGNIYNFNINPINFPQNMEVFPPTSTIKRDEFRDEITGEINLEYILIPRMEGQFRISPITLTFFDTSAGRFITIRSKTTDIIVNPGSASKSIVSNFSRENVTILGEDIRFINTKNPKWYKRGNQTIPIWIWGVYFFSFSMFIFPSVYHRVMHQRISTVDTREANNALRLSLKMLKQETNDPFSFTASIIYQYFKSKLFLSSINLDPMTLDYQLKDKIDPELTSKVVSLVKLCDSGRYGPKAEKSMNSLQSDASQLLKEVDKTL</sequence>
<evidence type="ECO:0008006" key="3">
    <source>
        <dbReference type="Google" id="ProtNLM"/>
    </source>
</evidence>
<dbReference type="PANTHER" id="PTHR40940">
    <property type="entry name" value="PROTEIN BATD-RELATED"/>
    <property type="match status" value="1"/>
</dbReference>